<reference evidence="3 4" key="1">
    <citation type="submission" date="2024-05" db="EMBL/GenBank/DDBJ databases">
        <authorList>
            <person name="Wallberg A."/>
        </authorList>
    </citation>
    <scope>NUCLEOTIDE SEQUENCE [LARGE SCALE GENOMIC DNA]</scope>
</reference>
<dbReference type="PANTHER" id="PTHR13627:SF34">
    <property type="entry name" value="RIBITOL-5-PHOSPHATE TRANSFERASE"/>
    <property type="match status" value="1"/>
</dbReference>
<name>A0AAV2SKH2_MEGNR</name>
<dbReference type="EMBL" id="CAXKWB010077192">
    <property type="protein sequence ID" value="CAL4201307.1"/>
    <property type="molecule type" value="Genomic_DNA"/>
</dbReference>
<evidence type="ECO:0000313" key="3">
    <source>
        <dbReference type="EMBL" id="CAL4201307.1"/>
    </source>
</evidence>
<gene>
    <name evidence="3" type="ORF">MNOR_LOCUS37591</name>
</gene>
<accession>A0AAV2SKH2</accession>
<dbReference type="GO" id="GO:0009100">
    <property type="term" value="P:glycoprotein metabolic process"/>
    <property type="evidence" value="ECO:0007669"/>
    <property type="project" value="UniProtKB-ARBA"/>
</dbReference>
<dbReference type="Proteomes" id="UP001497623">
    <property type="component" value="Unassembled WGS sequence"/>
</dbReference>
<dbReference type="InterPro" id="IPR052613">
    <property type="entry name" value="LicD_transferase"/>
</dbReference>
<keyword evidence="4" id="KW-1185">Reference proteome</keyword>
<feature type="non-terminal residue" evidence="3">
    <location>
        <position position="1"/>
    </location>
</feature>
<evidence type="ECO:0000259" key="2">
    <source>
        <dbReference type="Pfam" id="PF04991"/>
    </source>
</evidence>
<feature type="region of interest" description="Disordered" evidence="1">
    <location>
        <begin position="59"/>
        <end position="87"/>
    </location>
</feature>
<protein>
    <recommendedName>
        <fullName evidence="2">LicD/FKTN/FKRP nucleotidyltransferase domain-containing protein</fullName>
    </recommendedName>
</protein>
<organism evidence="3 4">
    <name type="scientific">Meganyctiphanes norvegica</name>
    <name type="common">Northern krill</name>
    <name type="synonym">Thysanopoda norvegica</name>
    <dbReference type="NCBI Taxonomy" id="48144"/>
    <lineage>
        <taxon>Eukaryota</taxon>
        <taxon>Metazoa</taxon>
        <taxon>Ecdysozoa</taxon>
        <taxon>Arthropoda</taxon>
        <taxon>Crustacea</taxon>
        <taxon>Multicrustacea</taxon>
        <taxon>Malacostraca</taxon>
        <taxon>Eumalacostraca</taxon>
        <taxon>Eucarida</taxon>
        <taxon>Euphausiacea</taxon>
        <taxon>Euphausiidae</taxon>
        <taxon>Meganyctiphanes</taxon>
    </lineage>
</organism>
<evidence type="ECO:0000256" key="1">
    <source>
        <dbReference type="SAM" id="MobiDB-lite"/>
    </source>
</evidence>
<dbReference type="Pfam" id="PF04991">
    <property type="entry name" value="LicD"/>
    <property type="match status" value="1"/>
</dbReference>
<dbReference type="PANTHER" id="PTHR13627">
    <property type="entry name" value="FUKUTIN RELATED PROTEIN"/>
    <property type="match status" value="1"/>
</dbReference>
<proteinExistence type="predicted"/>
<feature type="domain" description="LicD/FKTN/FKRP nucleotidyltransferase" evidence="2">
    <location>
        <begin position="395"/>
        <end position="463"/>
    </location>
</feature>
<dbReference type="InterPro" id="IPR007074">
    <property type="entry name" value="LicD/FKTN/FKRP_NTP_transf"/>
</dbReference>
<sequence>ECPKCDLLQFEYRRRLADKLAKIQLDIARLAGTKPVIVDAKWALQLSEVVAELDPQRRRSSGDWDFSARLSDMGPAPNTTSDGQPRNVCPEVYKFDKKDSPYYQKGMYQESCTYIPKFYEILTILIPSQSWKPEDLNVVAKRITKYYDIRIIGLVNHSTTFNNSMPEKLTYLEVKHAESDSEAISRAAKLIKTPFVLIGNNLSQFNNQSSLERLVRVLDELPSVKVAAGAARDSQGRWIHGCLQQKMENYHATYDLGYYSSKYECMYCDDLLTPFVTHTKLFEQVPLQKGLNGPIVFHDWFVRVRHAGHLAVTCPDVMFYVHTHPIMTEFDWRNFAQKWSLTSLKSYDNTHLKFSCDEVKISCKGLNEVVRYFLMPTCCTDAIHGEIGYILNYAEQNNLHYELHCGSGLGAVKLGTHLPWDFDMDILFDCEDWSKWLEIKEEYLNKRNCTMDIRTVKKTWKYFKIYCPTLRYEFLCITAKHNLSRVLMPEEFVNIPTKIYFGGRWTSVTSNPGLTGRNNYGIEDLRHANHWSKLKTKNEKAAMDGHYDNPGTWNKCPSPNHHACLDHFPGDGNIPFVKR</sequence>
<evidence type="ECO:0000313" key="4">
    <source>
        <dbReference type="Proteomes" id="UP001497623"/>
    </source>
</evidence>
<dbReference type="AlphaFoldDB" id="A0AAV2SKH2"/>
<comment type="caution">
    <text evidence="3">The sequence shown here is derived from an EMBL/GenBank/DDBJ whole genome shotgun (WGS) entry which is preliminary data.</text>
</comment>